<dbReference type="SUPFAM" id="SSF48350">
    <property type="entry name" value="GTPase activation domain, GAP"/>
    <property type="match status" value="1"/>
</dbReference>
<dbReference type="GO" id="GO:0050772">
    <property type="term" value="P:positive regulation of axonogenesis"/>
    <property type="evidence" value="ECO:0007669"/>
    <property type="project" value="TreeGrafter"/>
</dbReference>
<dbReference type="PANTHER" id="PTHR22625">
    <property type="entry name" value="PLEXIN"/>
    <property type="match status" value="1"/>
</dbReference>
<dbReference type="Gene3D" id="2.60.40.10">
    <property type="entry name" value="Immunoglobulins"/>
    <property type="match status" value="2"/>
</dbReference>
<dbReference type="Gene3D" id="3.30.1680.10">
    <property type="entry name" value="ligand-binding face of the semaphorins, domain 2"/>
    <property type="match status" value="1"/>
</dbReference>
<dbReference type="GO" id="GO:0005886">
    <property type="term" value="C:plasma membrane"/>
    <property type="evidence" value="ECO:0007669"/>
    <property type="project" value="TreeGrafter"/>
</dbReference>
<evidence type="ECO:0000256" key="1">
    <source>
        <dbReference type="ARBA" id="ARBA00004370"/>
    </source>
</evidence>
<keyword evidence="4" id="KW-1133">Transmembrane helix</keyword>
<evidence type="ECO:0000256" key="2">
    <source>
        <dbReference type="ARBA" id="ARBA00023136"/>
    </source>
</evidence>
<dbReference type="InterPro" id="IPR013548">
    <property type="entry name" value="Plexin_cytoplasmic_RasGAP_dom"/>
</dbReference>
<dbReference type="GO" id="GO:0030334">
    <property type="term" value="P:regulation of cell migration"/>
    <property type="evidence" value="ECO:0007669"/>
    <property type="project" value="TreeGrafter"/>
</dbReference>
<dbReference type="CDD" id="cd12205">
    <property type="entry name" value="RasGAP_plexin"/>
    <property type="match status" value="1"/>
</dbReference>
<dbReference type="SUPFAM" id="SSF103575">
    <property type="entry name" value="Plexin repeat"/>
    <property type="match status" value="1"/>
</dbReference>
<dbReference type="CDD" id="cd00603">
    <property type="entry name" value="IPT_PCSR"/>
    <property type="match status" value="2"/>
</dbReference>
<keyword evidence="4" id="KW-0812">Transmembrane</keyword>
<dbReference type="GO" id="GO:0002116">
    <property type="term" value="C:semaphorin receptor complex"/>
    <property type="evidence" value="ECO:0007669"/>
    <property type="project" value="TreeGrafter"/>
</dbReference>
<evidence type="ECO:0000256" key="4">
    <source>
        <dbReference type="SAM" id="Phobius"/>
    </source>
</evidence>
<evidence type="ECO:0000313" key="7">
    <source>
        <dbReference type="EMBL" id="CBY37963.1"/>
    </source>
</evidence>
<dbReference type="Gene3D" id="3.10.20.90">
    <property type="entry name" value="Phosphatidylinositol 3-kinase Catalytic Subunit, Chain A, domain 1"/>
    <property type="match status" value="1"/>
</dbReference>
<dbReference type="InterPro" id="IPR046800">
    <property type="entry name" value="Plexin_RBD"/>
</dbReference>
<dbReference type="SMART" id="SM00429">
    <property type="entry name" value="IPT"/>
    <property type="match status" value="1"/>
</dbReference>
<dbReference type="GO" id="GO:0097374">
    <property type="term" value="P:sensory neuron axon guidance"/>
    <property type="evidence" value="ECO:0007669"/>
    <property type="project" value="TreeGrafter"/>
</dbReference>
<sequence length="1863" mass="211629">MPPDGGKRHILVQELADNSGINHKVLYVAKANEKKDAIKCSERILTTMEIDPLALYPKQTSHSLRSIFKDETALQSQGEFNSLEVIAKNDSAFIATFTFVEPTTKMSWFYYVSKIVTTDSTDQKHPSVTYVIGRTCSADVYLRYVSEIPIQCGDHDDILMADFDETLGLLVLNNKGGLCSWTVEILERTFNKMSKSCWYLYGCEDEVDTFDQCPTEVNKDLAKLRSEPPAGELFVDRIQHYKFMGKAPQAKRCQKNGENSVLTDGIKSEIKNQIEDLNKCPEYHGMYEDDKTMTVFCPFLYRDFPEPKDLKEPDFPQVNKVPYVCVPFVPFQTGNSFLTKSKKLESLPAYELGSKFRENNFQFEDFQALFDRVEDKLAIFILSKKNKEVLLWSFEDSGFATKAQQTANPATLNGFSSSILDFVVNNNNIFALTDKDVTVRKIHNCEQIKTCEDCLNSDFPSCGWCSKRSKGQCTDRATCDAIDPKNWISQSGTCPKLETSNKKFFSANEKSIELKLSVSHDYSNLHLWKCKLSSQETNLTFISDKSGRIICDLPKDKADFIVKPNDKGVIKVESARVLYNHVTIAHTELNFYDCTQVDQNKRCTSCLKHTDWKCYWDRSTSKCSDNASTEETNIERANLCPSISAAETIEKVYAPEVKDIAFKVHNNDGNGVGYCHLSTENSETIRRNATRGSDNQIICKDISMTVVNNVEENVFIKYSSNGYFFDSLDETFFVIKDCGFKNPTCTQCRVRDGCSFIAGTCVRETAGQEESVCDPPKIHMITPSSGLISKNGSVAKTPFIITGEQLFVDADSVEVKIGNYDCDVVKEETYSENPIGSFSEIDINRQRLSQIKCFVSSPISIATDYEITIKRNDGSKTTADQKITITDPSVDKISPEYGIKAGYTEITIHGKFLDSGASRSVKIGAEECSNLVVKPTMISCRTPALNEGYFEEDVSLNMDGRVFVIPKSFNYIGNPVLDIKNEGFVHMCDGERSCRPVDTIPTFLSGGGRIWFTLAGFGLRNIFNNSSSMPIINASGASDKDMQSDCFLGQLPSPPSPSIIDDDGIRAAMPAQETFDFYCELPPTSETRRRRRRSFEQQQLTIRYDGWSDNSLKLDVYAEPKFVLTKDEREFAKRSFENVTICFEDDSEAERKFREHSWMSTKISIPEEGIDNLILNTVSQHETNNEFCSVIEFKLPDNIEEETFNQRLLTLKARFGILEEDFATLRVPPKLSVATMSISIISIFVFILIIVMIVYPLYNKYRATQKKHMSLEKKLHAVEEKVSAVAKRAYFELSMELPEIVEDNAQMPVQDYSRYINNVLFPNPGDETPPRQYPESSLLQLKKLLDNPTFTQKALRAIETQPKCTSRDKAKIAAYIMSIFADNPRFITKLTFDLVDSYLKDSVGRTPKLAFRFSNAVVERLLGHWMHLTLYDFLNSDTGKSLWVLLRAIKQQGWKGPVDAVKGHAQFTLTENRLLKEDIEFTPMKLSEPSYVFVQILDCDTITQVKEKCMDAVYSNIPYSKWPRSEEIALEFRIKRVKVPLVEGQSQPDASNRHRYMTVKDYNIKENNVIAMVKKQVVESTSSDMLPHESDTQETDPLRGAVDLGDTYHLVKPGDEDLESRNRQSMVDPEVNNLVSDLYLQRLITSKHILQPYVDMFFNYILIDEANTTVPPPIKYLFDFLDKSARNTVRHGTITSQTSDIEDALPYWKTNCLILRFWANIMSNPTFFLDIPVPDLVSPSVTVVLSTLMECGQDQGPQVNDQDPVNRMLFQKTINQYRDKVRKFYRKVQDIPPVSQNEVVSYIETQLYSNYKAPKTDKNASLACLLNYIAKFESQIASKLEDDLGDTPEVQKLIDQMNRICRD</sequence>
<dbReference type="EMBL" id="FN655099">
    <property type="protein sequence ID" value="CBY37963.1"/>
    <property type="molecule type" value="Genomic_DNA"/>
</dbReference>
<dbReference type="Pfam" id="PF01833">
    <property type="entry name" value="TIG"/>
    <property type="match status" value="1"/>
</dbReference>
<dbReference type="GO" id="GO:0007162">
    <property type="term" value="P:negative regulation of cell adhesion"/>
    <property type="evidence" value="ECO:0007669"/>
    <property type="project" value="TreeGrafter"/>
</dbReference>
<dbReference type="SUPFAM" id="SSF81296">
    <property type="entry name" value="E set domains"/>
    <property type="match status" value="1"/>
</dbReference>
<organism evidence="7">
    <name type="scientific">Oikopleura dioica</name>
    <name type="common">Tunicate</name>
    <dbReference type="NCBI Taxonomy" id="34765"/>
    <lineage>
        <taxon>Eukaryota</taxon>
        <taxon>Metazoa</taxon>
        <taxon>Chordata</taxon>
        <taxon>Tunicata</taxon>
        <taxon>Appendicularia</taxon>
        <taxon>Copelata</taxon>
        <taxon>Oikopleuridae</taxon>
        <taxon>Oikopleura</taxon>
    </lineage>
</organism>
<dbReference type="InterPro" id="IPR002165">
    <property type="entry name" value="Plexin_repeat"/>
</dbReference>
<gene>
    <name evidence="7" type="ORF">GSOID_T00031463001</name>
</gene>
<name>E4YR71_OIKDI</name>
<dbReference type="Pfam" id="PF01437">
    <property type="entry name" value="PSI"/>
    <property type="match status" value="1"/>
</dbReference>
<keyword evidence="2 4" id="KW-0472">Membrane</keyword>
<dbReference type="InterPro" id="IPR014756">
    <property type="entry name" value="Ig_E-set"/>
</dbReference>
<feature type="domain" description="PSI" evidence="5">
    <location>
        <begin position="593"/>
        <end position="641"/>
    </location>
</feature>
<dbReference type="PANTHER" id="PTHR22625:SF44">
    <property type="entry name" value="PLEXIN-B"/>
    <property type="match status" value="1"/>
</dbReference>
<feature type="domain" description="PSI" evidence="5">
    <location>
        <begin position="444"/>
        <end position="495"/>
    </location>
</feature>
<dbReference type="Pfam" id="PF08337">
    <property type="entry name" value="Plexin_cytopl"/>
    <property type="match status" value="1"/>
</dbReference>
<keyword evidence="3" id="KW-0325">Glycoprotein</keyword>
<dbReference type="InterPro" id="IPR031148">
    <property type="entry name" value="Plexin"/>
</dbReference>
<proteinExistence type="predicted"/>
<dbReference type="Pfam" id="PF20170">
    <property type="entry name" value="Plexin_RBD"/>
    <property type="match status" value="1"/>
</dbReference>
<feature type="transmembrane region" description="Helical" evidence="4">
    <location>
        <begin position="1236"/>
        <end position="1258"/>
    </location>
</feature>
<dbReference type="InterPro" id="IPR002909">
    <property type="entry name" value="IPT_dom"/>
</dbReference>
<accession>E4YR71</accession>
<evidence type="ECO:0000256" key="3">
    <source>
        <dbReference type="ARBA" id="ARBA00023180"/>
    </source>
</evidence>
<evidence type="ECO:0008006" key="8">
    <source>
        <dbReference type="Google" id="ProtNLM"/>
    </source>
</evidence>
<feature type="domain" description="IPT/TIG" evidence="6">
    <location>
        <begin position="887"/>
        <end position="972"/>
    </location>
</feature>
<dbReference type="Proteomes" id="UP000011014">
    <property type="component" value="Unassembled WGS sequence"/>
</dbReference>
<protein>
    <recommendedName>
        <fullName evidence="8">Sema domain-containing protein</fullName>
    </recommendedName>
</protein>
<evidence type="ECO:0000259" key="5">
    <source>
        <dbReference type="SMART" id="SM00423"/>
    </source>
</evidence>
<dbReference type="InterPro" id="IPR013783">
    <property type="entry name" value="Ig-like_fold"/>
</dbReference>
<dbReference type="Gene3D" id="1.10.506.10">
    <property type="entry name" value="GTPase Activation - p120gap, domain 1"/>
    <property type="match status" value="2"/>
</dbReference>
<evidence type="ECO:0000259" key="6">
    <source>
        <dbReference type="SMART" id="SM00429"/>
    </source>
</evidence>
<dbReference type="GO" id="GO:0008045">
    <property type="term" value="P:motor neuron axon guidance"/>
    <property type="evidence" value="ECO:0007669"/>
    <property type="project" value="TreeGrafter"/>
</dbReference>
<dbReference type="SMART" id="SM00423">
    <property type="entry name" value="PSI"/>
    <property type="match status" value="2"/>
</dbReference>
<dbReference type="InterPro" id="IPR016201">
    <property type="entry name" value="PSI"/>
</dbReference>
<dbReference type="GO" id="GO:0017154">
    <property type="term" value="F:semaphorin receptor activity"/>
    <property type="evidence" value="ECO:0007669"/>
    <property type="project" value="InterPro"/>
</dbReference>
<reference evidence="7" key="1">
    <citation type="journal article" date="2010" name="Science">
        <title>Plasticity of animal genome architecture unmasked by rapid evolution of a pelagic tunicate.</title>
        <authorList>
            <person name="Denoeud F."/>
            <person name="Henriet S."/>
            <person name="Mungpakdee S."/>
            <person name="Aury J.M."/>
            <person name="Da Silva C."/>
            <person name="Brinkmann H."/>
            <person name="Mikhaleva J."/>
            <person name="Olsen L.C."/>
            <person name="Jubin C."/>
            <person name="Canestro C."/>
            <person name="Bouquet J.M."/>
            <person name="Danks G."/>
            <person name="Poulain J."/>
            <person name="Campsteijn C."/>
            <person name="Adamski M."/>
            <person name="Cross I."/>
            <person name="Yadetie F."/>
            <person name="Muffato M."/>
            <person name="Louis A."/>
            <person name="Butcher S."/>
            <person name="Tsagkogeorga G."/>
            <person name="Konrad A."/>
            <person name="Singh S."/>
            <person name="Jensen M.F."/>
            <person name="Cong E.H."/>
            <person name="Eikeseth-Otteraa H."/>
            <person name="Noel B."/>
            <person name="Anthouard V."/>
            <person name="Porcel B.M."/>
            <person name="Kachouri-Lafond R."/>
            <person name="Nishino A."/>
            <person name="Ugolini M."/>
            <person name="Chourrout P."/>
            <person name="Nishida H."/>
            <person name="Aasland R."/>
            <person name="Huzurbazar S."/>
            <person name="Westhof E."/>
            <person name="Delsuc F."/>
            <person name="Lehrach H."/>
            <person name="Reinhardt R."/>
            <person name="Weissenbach J."/>
            <person name="Roy S.W."/>
            <person name="Artiguenave F."/>
            <person name="Postlethwait J.H."/>
            <person name="Manak J.R."/>
            <person name="Thompson E.M."/>
            <person name="Jaillon O."/>
            <person name="Du Pasquier L."/>
            <person name="Boudinot P."/>
            <person name="Liberles D.A."/>
            <person name="Volff J.N."/>
            <person name="Philippe H."/>
            <person name="Lenhard B."/>
            <person name="Roest Crollius H."/>
            <person name="Wincker P."/>
            <person name="Chourrout D."/>
        </authorList>
    </citation>
    <scope>NUCLEOTIDE SEQUENCE [LARGE SCALE GENOMIC DNA]</scope>
</reference>
<dbReference type="GO" id="GO:0008360">
    <property type="term" value="P:regulation of cell shape"/>
    <property type="evidence" value="ECO:0007669"/>
    <property type="project" value="TreeGrafter"/>
</dbReference>
<comment type="subcellular location">
    <subcellularLocation>
        <location evidence="1">Membrane</location>
    </subcellularLocation>
</comment>
<dbReference type="InterPro" id="IPR008936">
    <property type="entry name" value="Rho_GTPase_activation_prot"/>
</dbReference>